<evidence type="ECO:0000256" key="5">
    <source>
        <dbReference type="ARBA" id="ARBA00023015"/>
    </source>
</evidence>
<dbReference type="AlphaFoldDB" id="A0A0D1XPC4"/>
<dbReference type="PROSITE" id="PS50157">
    <property type="entry name" value="ZINC_FINGER_C2H2_2"/>
    <property type="match status" value="1"/>
</dbReference>
<dbReference type="Gene3D" id="4.10.240.10">
    <property type="entry name" value="Zn(2)-C6 fungal-type DNA-binding domain"/>
    <property type="match status" value="1"/>
</dbReference>
<dbReference type="PROSITE" id="PS50048">
    <property type="entry name" value="ZN2_CY6_FUNGAL_2"/>
    <property type="match status" value="1"/>
</dbReference>
<protein>
    <recommendedName>
        <fullName evidence="15">Zn(2)-C6 fungal-type domain-containing protein</fullName>
    </recommendedName>
</protein>
<dbReference type="PANTHER" id="PTHR47663:SF2">
    <property type="entry name" value="ARABINOLYTIC TRANSCRIPTIONAL ACTIVATOR ARAR-RELATED"/>
    <property type="match status" value="1"/>
</dbReference>
<keyword evidence="1" id="KW-0479">Metal-binding</keyword>
<keyword evidence="14" id="KW-1185">Reference proteome</keyword>
<evidence type="ECO:0000256" key="4">
    <source>
        <dbReference type="ARBA" id="ARBA00022833"/>
    </source>
</evidence>
<dbReference type="CDD" id="cd00067">
    <property type="entry name" value="GAL4"/>
    <property type="match status" value="1"/>
</dbReference>
<proteinExistence type="predicted"/>
<dbReference type="Gene3D" id="3.30.160.60">
    <property type="entry name" value="Classic Zinc Finger"/>
    <property type="match status" value="1"/>
</dbReference>
<feature type="region of interest" description="Disordered" evidence="10">
    <location>
        <begin position="87"/>
        <end position="137"/>
    </location>
</feature>
<dbReference type="GO" id="GO:0006351">
    <property type="term" value="P:DNA-templated transcription"/>
    <property type="evidence" value="ECO:0007669"/>
    <property type="project" value="InterPro"/>
</dbReference>
<evidence type="ECO:0000256" key="2">
    <source>
        <dbReference type="ARBA" id="ARBA00022737"/>
    </source>
</evidence>
<evidence type="ECO:0008006" key="15">
    <source>
        <dbReference type="Google" id="ProtNLM"/>
    </source>
</evidence>
<dbReference type="OrthoDB" id="435881at2759"/>
<evidence type="ECO:0000256" key="6">
    <source>
        <dbReference type="ARBA" id="ARBA00023125"/>
    </source>
</evidence>
<dbReference type="GeneID" id="27325145"/>
<gene>
    <name evidence="13" type="ORF">PV10_07300</name>
</gene>
<sequence>MGMKRATRRRTPASAPCPQCGRIFARNDSLIRHLKTHSSNADQRPYHRIINDKFRACNHCRRSKIRCTGAQPCARCEQLGRECRYNHQKPDSDAGSEPPTTPPMLQPEQIPRSPSLPREASSPAIASDEHVSKVPTTSILSSPKNARIILHPSDLTIHDHNTSVFTLTKDFIVPESTYVSPTFHVLDPYSYRLPSIADSREPPTPSTQPLAHCKYVVLQALAPFLDADFGSGLACDLLDTYFSSAYSTRMHPTCHHIHNFILRKDDILDPVRPRKTHPALLASMLFVASLSDKALGLFSGPEERDRVCKYLSLTTYRLLNPARYESLLSQEDLGLPPTYGSTAGWTNEDIRRALEPHQEPESFTLSGMDYVIALIHVSSVISGSEKKAASIRWWNVAFNLARDLKLNEEVECRPTNSDLTDYQTTYNCQCTAMVDFGQDVMTEVQREERRRTWWLLFLMDRHLALCYNRSLALLEAECKGLLLPMDDIAWQSNQQPHSHGVRADGPRCMLLPMGVGRAHGPPITYSGPGLFEWFLPLMVTTGHLLDYNRAKNNPVLAGSSMWSSQERRITRQIDLFQESMDQQLASFRNPLDDSSLEKDPSWSPSPAVLTDDSEASHFARTVNGYASHVVSVLRILMGSKWDPISLFEDADFWTSSPSFKDSMSHTMAAAEFVKKIISEDPDISFMPYFFGIQLLHGSLLLLLVAYRLQGDSGTAILDACEAVIRATEACFVTLPTGYQRQFRNVMRAAIGLAKGRRSVDTEKQLAFVLARYRWSRNGAGLAR</sequence>
<evidence type="ECO:0000256" key="10">
    <source>
        <dbReference type="SAM" id="MobiDB-lite"/>
    </source>
</evidence>
<dbReference type="PROSITE" id="PS00028">
    <property type="entry name" value="ZINC_FINGER_C2H2_1"/>
    <property type="match status" value="1"/>
</dbReference>
<evidence type="ECO:0000313" key="13">
    <source>
        <dbReference type="EMBL" id="KIV89946.1"/>
    </source>
</evidence>
<keyword evidence="7" id="KW-0804">Transcription</keyword>
<dbReference type="SUPFAM" id="SSF57667">
    <property type="entry name" value="beta-beta-alpha zinc fingers"/>
    <property type="match status" value="1"/>
</dbReference>
<evidence type="ECO:0000313" key="14">
    <source>
        <dbReference type="Proteomes" id="UP000054302"/>
    </source>
</evidence>
<dbReference type="Proteomes" id="UP000054302">
    <property type="component" value="Unassembled WGS sequence"/>
</dbReference>
<dbReference type="SMART" id="SM00066">
    <property type="entry name" value="GAL4"/>
    <property type="match status" value="1"/>
</dbReference>
<dbReference type="EMBL" id="KN847524">
    <property type="protein sequence ID" value="KIV89946.1"/>
    <property type="molecule type" value="Genomic_DNA"/>
</dbReference>
<keyword evidence="2" id="KW-0677">Repeat</keyword>
<evidence type="ECO:0000256" key="1">
    <source>
        <dbReference type="ARBA" id="ARBA00022723"/>
    </source>
</evidence>
<dbReference type="Pfam" id="PF00172">
    <property type="entry name" value="Zn_clus"/>
    <property type="match status" value="1"/>
</dbReference>
<dbReference type="SUPFAM" id="SSF57701">
    <property type="entry name" value="Zn2/Cys6 DNA-binding domain"/>
    <property type="match status" value="1"/>
</dbReference>
<dbReference type="CDD" id="cd12148">
    <property type="entry name" value="fungal_TF_MHR"/>
    <property type="match status" value="1"/>
</dbReference>
<feature type="domain" description="C2H2-type" evidence="12">
    <location>
        <begin position="15"/>
        <end position="42"/>
    </location>
</feature>
<dbReference type="STRING" id="212818.A0A0D1XPC4"/>
<dbReference type="InterPro" id="IPR036236">
    <property type="entry name" value="Znf_C2H2_sf"/>
</dbReference>
<dbReference type="GO" id="GO:0008270">
    <property type="term" value="F:zinc ion binding"/>
    <property type="evidence" value="ECO:0007669"/>
    <property type="project" value="UniProtKB-KW"/>
</dbReference>
<evidence type="ECO:0000259" key="11">
    <source>
        <dbReference type="PROSITE" id="PS50048"/>
    </source>
</evidence>
<evidence type="ECO:0000256" key="7">
    <source>
        <dbReference type="ARBA" id="ARBA00023163"/>
    </source>
</evidence>
<keyword evidence="4" id="KW-0862">Zinc</keyword>
<dbReference type="FunFam" id="3.30.160.60:FF:000100">
    <property type="entry name" value="Zinc finger 45-like"/>
    <property type="match status" value="1"/>
</dbReference>
<dbReference type="InterPro" id="IPR007219">
    <property type="entry name" value="XnlR_reg_dom"/>
</dbReference>
<dbReference type="Pfam" id="PF04082">
    <property type="entry name" value="Fungal_trans"/>
    <property type="match status" value="1"/>
</dbReference>
<dbReference type="InterPro" id="IPR051439">
    <property type="entry name" value="XlnR/Xlr1"/>
</dbReference>
<dbReference type="InterPro" id="IPR013087">
    <property type="entry name" value="Znf_C2H2_type"/>
</dbReference>
<dbReference type="PANTHER" id="PTHR47663">
    <property type="entry name" value="XYLANOLYTIC TRANSCRIPTIONAL ACTIVATOR XLNR-RELATED"/>
    <property type="match status" value="1"/>
</dbReference>
<dbReference type="PROSITE" id="PS00463">
    <property type="entry name" value="ZN2_CY6_FUNGAL_1"/>
    <property type="match status" value="1"/>
</dbReference>
<keyword evidence="3 9" id="KW-0863">Zinc-finger</keyword>
<keyword evidence="8" id="KW-0539">Nucleus</keyword>
<dbReference type="GO" id="GO:0003677">
    <property type="term" value="F:DNA binding"/>
    <property type="evidence" value="ECO:0007669"/>
    <property type="project" value="UniProtKB-KW"/>
</dbReference>
<name>A0A0D1XPC4_EXOME</name>
<dbReference type="InterPro" id="IPR036864">
    <property type="entry name" value="Zn2-C6_fun-type_DNA-bd_sf"/>
</dbReference>
<keyword evidence="5" id="KW-0805">Transcription regulation</keyword>
<dbReference type="InterPro" id="IPR001138">
    <property type="entry name" value="Zn2Cys6_DnaBD"/>
</dbReference>
<keyword evidence="6" id="KW-0238">DNA-binding</keyword>
<evidence type="ECO:0000256" key="8">
    <source>
        <dbReference type="ARBA" id="ARBA00023242"/>
    </source>
</evidence>
<organism evidence="13 14">
    <name type="scientific">Exophiala mesophila</name>
    <name type="common">Black yeast-like fungus</name>
    <dbReference type="NCBI Taxonomy" id="212818"/>
    <lineage>
        <taxon>Eukaryota</taxon>
        <taxon>Fungi</taxon>
        <taxon>Dikarya</taxon>
        <taxon>Ascomycota</taxon>
        <taxon>Pezizomycotina</taxon>
        <taxon>Eurotiomycetes</taxon>
        <taxon>Chaetothyriomycetidae</taxon>
        <taxon>Chaetothyriales</taxon>
        <taxon>Herpotrichiellaceae</taxon>
        <taxon>Exophiala</taxon>
    </lineage>
</organism>
<dbReference type="HOGENOM" id="CLU_006123_1_0_1"/>
<dbReference type="VEuPathDB" id="FungiDB:PV10_07300"/>
<feature type="domain" description="Zn(2)-C6 fungal-type" evidence="11">
    <location>
        <begin position="56"/>
        <end position="85"/>
    </location>
</feature>
<reference evidence="13 14" key="1">
    <citation type="submission" date="2015-01" db="EMBL/GenBank/DDBJ databases">
        <title>The Genome Sequence of Exophiala mesophila CBS40295.</title>
        <authorList>
            <consortium name="The Broad Institute Genomics Platform"/>
            <person name="Cuomo C."/>
            <person name="de Hoog S."/>
            <person name="Gorbushina A."/>
            <person name="Stielow B."/>
            <person name="Teixiera M."/>
            <person name="Abouelleil A."/>
            <person name="Chapman S.B."/>
            <person name="Priest M."/>
            <person name="Young S.K."/>
            <person name="Wortman J."/>
            <person name="Nusbaum C."/>
            <person name="Birren B."/>
        </authorList>
    </citation>
    <scope>NUCLEOTIDE SEQUENCE [LARGE SCALE GENOMIC DNA]</scope>
    <source>
        <strain evidence="13 14">CBS 40295</strain>
    </source>
</reference>
<evidence type="ECO:0000256" key="3">
    <source>
        <dbReference type="ARBA" id="ARBA00022771"/>
    </source>
</evidence>
<evidence type="ECO:0000256" key="9">
    <source>
        <dbReference type="PROSITE-ProRule" id="PRU00042"/>
    </source>
</evidence>
<dbReference type="OMA" id="CHDHSIF"/>
<accession>A0A0D1XPC4</accession>
<dbReference type="GO" id="GO:0000981">
    <property type="term" value="F:DNA-binding transcription factor activity, RNA polymerase II-specific"/>
    <property type="evidence" value="ECO:0007669"/>
    <property type="project" value="InterPro"/>
</dbReference>
<evidence type="ECO:0000259" key="12">
    <source>
        <dbReference type="PROSITE" id="PS50157"/>
    </source>
</evidence>
<dbReference type="SMART" id="SM00355">
    <property type="entry name" value="ZnF_C2H2"/>
    <property type="match status" value="1"/>
</dbReference>
<dbReference type="RefSeq" id="XP_016221520.1">
    <property type="nucleotide sequence ID" value="XM_016372188.1"/>
</dbReference>